<dbReference type="EMBL" id="KI285572">
    <property type="protein sequence ID" value="ESA11836.1"/>
    <property type="molecule type" value="Genomic_DNA"/>
</dbReference>
<gene>
    <name evidence="1" type="ORF">GLOINDRAFT_27834</name>
</gene>
<protein>
    <recommendedName>
        <fullName evidence="2">Serine-threonine/tyrosine-protein kinase catalytic domain-containing protein</fullName>
    </recommendedName>
</protein>
<accession>U9U899</accession>
<reference evidence="1" key="1">
    <citation type="submission" date="2013-07" db="EMBL/GenBank/DDBJ databases">
        <title>The genome of an arbuscular mycorrhizal fungus provides insights into the evolution of the oldest plant symbiosis.</title>
        <authorList>
            <consortium name="DOE Joint Genome Institute"/>
            <person name="Tisserant E."/>
            <person name="Malbreil M."/>
            <person name="Kuo A."/>
            <person name="Kohler A."/>
            <person name="Symeonidi A."/>
            <person name="Balestrini R."/>
            <person name="Charron P."/>
            <person name="Duensing N."/>
            <person name="Frei-dit-Frey N."/>
            <person name="Gianinazzi-Pearson V."/>
            <person name="Gilbert B."/>
            <person name="Handa Y."/>
            <person name="Hijri M."/>
            <person name="Kaul R."/>
            <person name="Kawaguchi M."/>
            <person name="Krajinski F."/>
            <person name="Lammers P."/>
            <person name="Lapierre D."/>
            <person name="Masclaux F.G."/>
            <person name="Murat C."/>
            <person name="Morin E."/>
            <person name="Ndikumana S."/>
            <person name="Pagni M."/>
            <person name="Petitpierre D."/>
            <person name="Requena N."/>
            <person name="Rosikiewicz P."/>
            <person name="Riley R."/>
            <person name="Saito K."/>
            <person name="San Clemente H."/>
            <person name="Shapiro H."/>
            <person name="van Tuinen D."/>
            <person name="Becard G."/>
            <person name="Bonfante P."/>
            <person name="Paszkowski U."/>
            <person name="Shachar-Hill Y."/>
            <person name="Young J.P."/>
            <person name="Sanders I.R."/>
            <person name="Henrissat B."/>
            <person name="Rensing S.A."/>
            <person name="Grigoriev I.V."/>
            <person name="Corradi N."/>
            <person name="Roux C."/>
            <person name="Martin F."/>
        </authorList>
    </citation>
    <scope>NUCLEOTIDE SEQUENCE</scope>
    <source>
        <strain evidence="1">DAOM 197198</strain>
    </source>
</reference>
<organism evidence="1">
    <name type="scientific">Rhizophagus irregularis (strain DAOM 181602 / DAOM 197198 / MUCL 43194)</name>
    <name type="common">Arbuscular mycorrhizal fungus</name>
    <name type="synonym">Glomus intraradices</name>
    <dbReference type="NCBI Taxonomy" id="747089"/>
    <lineage>
        <taxon>Eukaryota</taxon>
        <taxon>Fungi</taxon>
        <taxon>Fungi incertae sedis</taxon>
        <taxon>Mucoromycota</taxon>
        <taxon>Glomeromycotina</taxon>
        <taxon>Glomeromycetes</taxon>
        <taxon>Glomerales</taxon>
        <taxon>Glomeraceae</taxon>
        <taxon>Rhizophagus</taxon>
    </lineage>
</organism>
<dbReference type="AlphaFoldDB" id="U9U899"/>
<proteinExistence type="predicted"/>
<dbReference type="HOGENOM" id="CLU_000288_7_16_1"/>
<evidence type="ECO:0000313" key="1">
    <source>
        <dbReference type="EMBL" id="ESA11836.1"/>
    </source>
</evidence>
<evidence type="ECO:0008006" key="2">
    <source>
        <dbReference type="Google" id="ProtNLM"/>
    </source>
</evidence>
<sequence length="169" mass="19867">MKDCWHSDPKKRPTTIDILEKIEEMWKNELENYYYRNPTKIIKSSDIGPVAKNNPGAIYKSRPLSRMIHSAMSLKSSRSRSINTNLETDPFYYYQENNIASTDKRKFENDSVEDSNDDSQSIIKKGKLFKTKNSDYITKEIEIDININLDQPRNNEYITKEFDIDINNL</sequence>
<dbReference type="VEuPathDB" id="FungiDB:RhiirFUN_017772"/>
<name>U9U899_RHIID</name>